<evidence type="ECO:0008006" key="9">
    <source>
        <dbReference type="Google" id="ProtNLM"/>
    </source>
</evidence>
<sequence>MSEKVEKIKKRKRITDGSSKPRKRVVIGEDKQVQVSVLEAEKWAPVIASTPGLAIPTSVQFKPYTKARRNPTARSRLSGRIATEELLLHSSEHPKLDYTAREEEAGGADALLKHYVGIYDPVIGKMEVVEARKMIVRGSVRAQQATAEDDISMDMRERRNILGQTFGTKKARKAIASITENAISPDKSARANGMNSNMDAATAAMIAGMAEGANAIKSREELAQQIEDSKPRPKANNGATKIQEVYTVESLIGNDIFKAVPIREWEKSLKANKEIMVSSRYVSSRISKVSASPEKLKILRYMLLMLDVLGACNNGRRGKELPRRDELKKVLQGDIPESVLESIKRKFTEGSAISKFKSDLMITHLCALACLVDNYEVDMFPLQEDLEIETKQMAQYFMEIGAKIGVLGESERRRQGLEKAAAAQRRVAKLKFPLEYPKVSFGRKK</sequence>
<dbReference type="GO" id="GO:0003677">
    <property type="term" value="F:DNA binding"/>
    <property type="evidence" value="ECO:0007669"/>
    <property type="project" value="InterPro"/>
</dbReference>
<evidence type="ECO:0000256" key="1">
    <source>
        <dbReference type="ARBA" id="ARBA00004604"/>
    </source>
</evidence>
<evidence type="ECO:0000256" key="6">
    <source>
        <dbReference type="SAM" id="MobiDB-lite"/>
    </source>
</evidence>
<dbReference type="FunCoup" id="A0A218Z5U1">
    <property type="interactions" value="652"/>
</dbReference>
<comment type="subcellular location">
    <subcellularLocation>
        <location evidence="1">Nucleus</location>
        <location evidence="1">Nucleolus</location>
    </subcellularLocation>
</comment>
<dbReference type="GO" id="GO:0000428">
    <property type="term" value="C:DNA-directed RNA polymerase complex"/>
    <property type="evidence" value="ECO:0007669"/>
    <property type="project" value="UniProtKB-KW"/>
</dbReference>
<evidence type="ECO:0000256" key="4">
    <source>
        <dbReference type="ARBA" id="ARBA00023163"/>
    </source>
</evidence>
<name>A0A218Z5U1_9HELO</name>
<evidence type="ECO:0000313" key="8">
    <source>
        <dbReference type="Proteomes" id="UP000242519"/>
    </source>
</evidence>
<comment type="caution">
    <text evidence="7">The sequence shown here is derived from an EMBL/GenBank/DDBJ whole genome shotgun (WGS) entry which is preliminary data.</text>
</comment>
<dbReference type="InParanoid" id="A0A218Z5U1"/>
<keyword evidence="8" id="KW-1185">Reference proteome</keyword>
<dbReference type="PANTHER" id="PTHR14440">
    <property type="entry name" value="DNA-DIRECTED RNA POLYMERASE I SUBUNIT RPA49"/>
    <property type="match status" value="1"/>
</dbReference>
<gene>
    <name evidence="7" type="ORF">B2J93_6448</name>
</gene>
<evidence type="ECO:0000256" key="3">
    <source>
        <dbReference type="ARBA" id="ARBA00022478"/>
    </source>
</evidence>
<proteinExistence type="inferred from homology"/>
<dbReference type="GO" id="GO:0005730">
    <property type="term" value="C:nucleolus"/>
    <property type="evidence" value="ECO:0007669"/>
    <property type="project" value="UniProtKB-SubCell"/>
</dbReference>
<protein>
    <recommendedName>
        <fullName evidence="9">DNA-directed RNA polymerase I 49 kDa polypeptide</fullName>
    </recommendedName>
</protein>
<dbReference type="GO" id="GO:0006351">
    <property type="term" value="P:DNA-templated transcription"/>
    <property type="evidence" value="ECO:0007669"/>
    <property type="project" value="InterPro"/>
</dbReference>
<dbReference type="InterPro" id="IPR009668">
    <property type="entry name" value="RNA_pol-assoc_fac_A49-like"/>
</dbReference>
<evidence type="ECO:0000256" key="5">
    <source>
        <dbReference type="ARBA" id="ARBA00023242"/>
    </source>
</evidence>
<evidence type="ECO:0000313" key="7">
    <source>
        <dbReference type="EMBL" id="OWP02615.1"/>
    </source>
</evidence>
<reference evidence="7 8" key="1">
    <citation type="submission" date="2017-04" db="EMBL/GenBank/DDBJ databases">
        <title>Draft genome sequence of Marssonina coronaria NL1: causal agent of apple blotch.</title>
        <authorList>
            <person name="Cheng Q."/>
        </authorList>
    </citation>
    <scope>NUCLEOTIDE SEQUENCE [LARGE SCALE GENOMIC DNA]</scope>
    <source>
        <strain evidence="7 8">NL1</strain>
    </source>
</reference>
<organism evidence="7 8">
    <name type="scientific">Diplocarpon coronariae</name>
    <dbReference type="NCBI Taxonomy" id="2795749"/>
    <lineage>
        <taxon>Eukaryota</taxon>
        <taxon>Fungi</taxon>
        <taxon>Dikarya</taxon>
        <taxon>Ascomycota</taxon>
        <taxon>Pezizomycotina</taxon>
        <taxon>Leotiomycetes</taxon>
        <taxon>Helotiales</taxon>
        <taxon>Drepanopezizaceae</taxon>
        <taxon>Diplocarpon</taxon>
    </lineage>
</organism>
<dbReference type="Proteomes" id="UP000242519">
    <property type="component" value="Unassembled WGS sequence"/>
</dbReference>
<dbReference type="AlphaFoldDB" id="A0A218Z5U1"/>
<keyword evidence="4" id="KW-0804">Transcription</keyword>
<dbReference type="OrthoDB" id="532500at2759"/>
<keyword evidence="5" id="KW-0539">Nucleus</keyword>
<accession>A0A218Z5U1</accession>
<dbReference type="Pfam" id="PF06870">
    <property type="entry name" value="RNA_pol_I_A49"/>
    <property type="match status" value="1"/>
</dbReference>
<comment type="similarity">
    <text evidence="2">Belongs to the eukaryotic RPA49/POLR1E RNA polymerase subunit family.</text>
</comment>
<dbReference type="STRING" id="503106.A0A218Z5U1"/>
<evidence type="ECO:0000256" key="2">
    <source>
        <dbReference type="ARBA" id="ARBA00009430"/>
    </source>
</evidence>
<feature type="region of interest" description="Disordered" evidence="6">
    <location>
        <begin position="1"/>
        <end position="23"/>
    </location>
</feature>
<dbReference type="EMBL" id="MZNU01000219">
    <property type="protein sequence ID" value="OWP02615.1"/>
    <property type="molecule type" value="Genomic_DNA"/>
</dbReference>
<keyword evidence="3" id="KW-0240">DNA-directed RNA polymerase</keyword>